<proteinExistence type="predicted"/>
<dbReference type="CDD" id="cd06464">
    <property type="entry name" value="ACD_sHsps-like"/>
    <property type="match status" value="1"/>
</dbReference>
<dbReference type="STRING" id="109376.A0A0D3AHC2"/>
<accession>A0A0D3AHC2</accession>
<dbReference type="AlphaFoldDB" id="A0A0D3AHC2"/>
<dbReference type="InterPro" id="IPR008978">
    <property type="entry name" value="HSP20-like_chaperone"/>
</dbReference>
<evidence type="ECO:0008006" key="3">
    <source>
        <dbReference type="Google" id="ProtNLM"/>
    </source>
</evidence>
<dbReference type="SUPFAM" id="SSF49764">
    <property type="entry name" value="HSP20-like chaperones"/>
    <property type="match status" value="1"/>
</dbReference>
<evidence type="ECO:0000313" key="2">
    <source>
        <dbReference type="Proteomes" id="UP000032141"/>
    </source>
</evidence>
<dbReference type="OMA" id="TINSLMC"/>
<dbReference type="PANTHER" id="PTHR46991:SF23">
    <property type="entry name" value="SHSP DOMAIN-CONTAINING PROTEIN"/>
    <property type="match status" value="1"/>
</dbReference>
<protein>
    <recommendedName>
        <fullName evidence="3">SHSP domain-containing protein</fullName>
    </recommendedName>
</protein>
<organism evidence="1 2">
    <name type="scientific">Brassica oleracea var. oleracea</name>
    <dbReference type="NCBI Taxonomy" id="109376"/>
    <lineage>
        <taxon>Eukaryota</taxon>
        <taxon>Viridiplantae</taxon>
        <taxon>Streptophyta</taxon>
        <taxon>Embryophyta</taxon>
        <taxon>Tracheophyta</taxon>
        <taxon>Spermatophyta</taxon>
        <taxon>Magnoliopsida</taxon>
        <taxon>eudicotyledons</taxon>
        <taxon>Gunneridae</taxon>
        <taxon>Pentapetalae</taxon>
        <taxon>rosids</taxon>
        <taxon>malvids</taxon>
        <taxon>Brassicales</taxon>
        <taxon>Brassicaceae</taxon>
        <taxon>Brassiceae</taxon>
        <taxon>Brassica</taxon>
    </lineage>
</organism>
<dbReference type="EnsemblPlants" id="Bo2g001100.1">
    <property type="protein sequence ID" value="Bo2g001100.1"/>
    <property type="gene ID" value="Bo2g001100"/>
</dbReference>
<dbReference type="PANTHER" id="PTHR46991">
    <property type="entry name" value="23.5 KDA HEAT SHOCK PROTEIN, MITOCHONDRIAL"/>
    <property type="match status" value="1"/>
</dbReference>
<evidence type="ECO:0000313" key="1">
    <source>
        <dbReference type="EnsemblPlants" id="Bo2g001100.1"/>
    </source>
</evidence>
<reference evidence="1" key="2">
    <citation type="submission" date="2015-03" db="UniProtKB">
        <authorList>
            <consortium name="EnsemblPlants"/>
        </authorList>
    </citation>
    <scope>IDENTIFICATION</scope>
</reference>
<dbReference type="InterPro" id="IPR044656">
    <property type="entry name" value="HSP14.7/HSP23.5/HSP23.6-like"/>
</dbReference>
<dbReference type="HOGENOM" id="CLU_022104_1_0_1"/>
<name>A0A0D3AHC2_BRAOL</name>
<dbReference type="Gramene" id="Bo2g001100.1">
    <property type="protein sequence ID" value="Bo2g001100.1"/>
    <property type="gene ID" value="Bo2g001100"/>
</dbReference>
<sequence>MVVPLPPSSQAIFYGVNNPFLRKGPKGFKEYKTLKNGNMFVRVDLPGITIKEAVKVSLCEEKKGVMAFVNAPKIHKHDSSHRIYSTINSLMCKRCKVVGFTSQVCDGVLRLVLTPTVFNRRDFCSSRAHEFPNASDPNNPSLTGRVLEEHPCRVKGSSMAYESKRLQNGSLYVRVDMPGVPKDRFTVSVRDGRVTVTGEAPAVSHDSGGRFYSGDVALLETLVTFRRRWIKTIAKNGVIRLIIPNLQFAFVLILDCTPCQLILVLHF</sequence>
<keyword evidence="2" id="KW-1185">Reference proteome</keyword>
<reference evidence="1 2" key="1">
    <citation type="journal article" date="2014" name="Genome Biol.">
        <title>Transcriptome and methylome profiling reveals relics of genome dominance in the mesopolyploid Brassica oleracea.</title>
        <authorList>
            <person name="Parkin I.A."/>
            <person name="Koh C."/>
            <person name="Tang H."/>
            <person name="Robinson S.J."/>
            <person name="Kagale S."/>
            <person name="Clarke W.E."/>
            <person name="Town C.D."/>
            <person name="Nixon J."/>
            <person name="Krishnakumar V."/>
            <person name="Bidwell S.L."/>
            <person name="Denoeud F."/>
            <person name="Belcram H."/>
            <person name="Links M.G."/>
            <person name="Just J."/>
            <person name="Clarke C."/>
            <person name="Bender T."/>
            <person name="Huebert T."/>
            <person name="Mason A.S."/>
            <person name="Pires J.C."/>
            <person name="Barker G."/>
            <person name="Moore J."/>
            <person name="Walley P.G."/>
            <person name="Manoli S."/>
            <person name="Batley J."/>
            <person name="Edwards D."/>
            <person name="Nelson M.N."/>
            <person name="Wang X."/>
            <person name="Paterson A.H."/>
            <person name="King G."/>
            <person name="Bancroft I."/>
            <person name="Chalhoub B."/>
            <person name="Sharpe A.G."/>
        </authorList>
    </citation>
    <scope>NUCLEOTIDE SEQUENCE</scope>
    <source>
        <strain evidence="1 2">cv. TO1000</strain>
    </source>
</reference>
<dbReference type="Proteomes" id="UP000032141">
    <property type="component" value="Chromosome C2"/>
</dbReference>